<name>A0ABP0LKP2_9DINO</name>
<dbReference type="Proteomes" id="UP001642464">
    <property type="component" value="Unassembled WGS sequence"/>
</dbReference>
<dbReference type="Gene3D" id="3.50.30.30">
    <property type="match status" value="1"/>
</dbReference>
<keyword evidence="3" id="KW-1185">Reference proteome</keyword>
<organism evidence="2 3">
    <name type="scientific">Durusdinium trenchii</name>
    <dbReference type="NCBI Taxonomy" id="1381693"/>
    <lineage>
        <taxon>Eukaryota</taxon>
        <taxon>Sar</taxon>
        <taxon>Alveolata</taxon>
        <taxon>Dinophyceae</taxon>
        <taxon>Suessiales</taxon>
        <taxon>Symbiodiniaceae</taxon>
        <taxon>Durusdinium</taxon>
    </lineage>
</organism>
<comment type="caution">
    <text evidence="2">The sequence shown here is derived from an EMBL/GenBank/DDBJ whole genome shotgun (WGS) entry which is preliminary data.</text>
</comment>
<protein>
    <submittedName>
        <fullName evidence="2">Signal peptide peptidase-like 2 (AtSPPL2)</fullName>
    </submittedName>
</protein>
<gene>
    <name evidence="2" type="ORF">SCF082_LOCUS23236</name>
</gene>
<proteinExistence type="predicted"/>
<feature type="domain" description="PA" evidence="1">
    <location>
        <begin position="410"/>
        <end position="495"/>
    </location>
</feature>
<dbReference type="InterPro" id="IPR045149">
    <property type="entry name" value="OS-9-like"/>
</dbReference>
<dbReference type="CDD" id="cd04818">
    <property type="entry name" value="PA_subtilisin_1"/>
    <property type="match status" value="1"/>
</dbReference>
<dbReference type="Pfam" id="PF02225">
    <property type="entry name" value="PA"/>
    <property type="match status" value="1"/>
</dbReference>
<evidence type="ECO:0000259" key="1">
    <source>
        <dbReference type="Pfam" id="PF02225"/>
    </source>
</evidence>
<dbReference type="EMBL" id="CAXAMM010016758">
    <property type="protein sequence ID" value="CAK9039762.1"/>
    <property type="molecule type" value="Genomic_DNA"/>
</dbReference>
<sequence>MLKIGLASLLQEISGHYVVHFFSGQGQTTANSDSVSPFVPLSVAGRSFRCELPRLPQQSAASETSDTYVAQLRSASLRGRCLVGSIDGEKFEFQLCVGETFAINGQVAFHEPLSQISAGYGFQQRYKSEALHAHLLCSCHHPPPAEQAACDLGQHVWIQEKLADDLAMVVGFQGDELLLRWTQQGQARGAFPMAHTQLRAAETGRTCAPREAKQKHLIQAKRHSEHLSGDDEHFAVELKAPTCCSTKEMEQQEAVISLLTPLEGMCHYAQNGWWTYEICWPWHVRRLHFYTTNDPDAQILREFTDEDGSSTVITGATRTELGANGGIIGFFGNGGAGHPHIELRRALARGSSHGLARTWPQEVVVQLEPGDDCRIMANNWLLQISGPGSMQVTGIGGSFNPVHVDSASGHLATATNNPDACDPFVERFDGAVLLVKRGRCFFQVKATNAEDAGAVAVVVYNDHRPDVSISMEGAEELLLPRIPSIFVSAEKGQELLRHLGGPALMSKVGDEYVQLSEPISAHVIFRCGEDFQRSQTCQVGDVVDVKLWVKRTLENPPSLPDAAATEQELHEFAVIQAQADSASLRMLRGQVLDADPGNQSLLVQWLGEQEQSVGVGTIPGMNLDKEPPTSVPLAAAFRDGVRCTSPRDVWIEKLLEPYACNAEFVVHVASLCAMPELAPKKPQEEQGINCQEQTTKIQQ</sequence>
<dbReference type="SUPFAM" id="SSF52025">
    <property type="entry name" value="PA domain"/>
    <property type="match status" value="1"/>
</dbReference>
<dbReference type="PANTHER" id="PTHR15414:SF0">
    <property type="entry name" value="ENDOPLASMIC RETICULUM LECTIN 1"/>
    <property type="match status" value="1"/>
</dbReference>
<reference evidence="2 3" key="1">
    <citation type="submission" date="2024-02" db="EMBL/GenBank/DDBJ databases">
        <authorList>
            <person name="Chen Y."/>
            <person name="Shah S."/>
            <person name="Dougan E. K."/>
            <person name="Thang M."/>
            <person name="Chan C."/>
        </authorList>
    </citation>
    <scope>NUCLEOTIDE SEQUENCE [LARGE SCALE GENOMIC DNA]</scope>
</reference>
<evidence type="ECO:0000313" key="2">
    <source>
        <dbReference type="EMBL" id="CAK9039762.1"/>
    </source>
</evidence>
<evidence type="ECO:0000313" key="3">
    <source>
        <dbReference type="Proteomes" id="UP001642464"/>
    </source>
</evidence>
<dbReference type="InterPro" id="IPR046450">
    <property type="entry name" value="PA_dom_sf"/>
</dbReference>
<dbReference type="InterPro" id="IPR003137">
    <property type="entry name" value="PA_domain"/>
</dbReference>
<dbReference type="PANTHER" id="PTHR15414">
    <property type="entry name" value="OS-9-RELATED"/>
    <property type="match status" value="1"/>
</dbReference>
<accession>A0ABP0LKP2</accession>